<sequence length="59" mass="6653">MFVAVAFFEISPSIIFTKWQSKKIIIFIIFLFSKHISLSNSSSSSSNIEATELTTFSET</sequence>
<evidence type="ECO:0000313" key="3">
    <source>
        <dbReference type="Proteomes" id="UP000054359"/>
    </source>
</evidence>
<dbReference type="EMBL" id="KK119838">
    <property type="protein sequence ID" value="KFM76865.1"/>
    <property type="molecule type" value="Genomic_DNA"/>
</dbReference>
<evidence type="ECO:0000256" key="1">
    <source>
        <dbReference type="SAM" id="MobiDB-lite"/>
    </source>
</evidence>
<proteinExistence type="predicted"/>
<evidence type="ECO:0000313" key="2">
    <source>
        <dbReference type="EMBL" id="KFM76865.1"/>
    </source>
</evidence>
<feature type="region of interest" description="Disordered" evidence="1">
    <location>
        <begin position="38"/>
        <end position="59"/>
    </location>
</feature>
<keyword evidence="3" id="KW-1185">Reference proteome</keyword>
<gene>
    <name evidence="2" type="ORF">X975_16017</name>
</gene>
<accession>A0A087UHM6</accession>
<organism evidence="2 3">
    <name type="scientific">Stegodyphus mimosarum</name>
    <name type="common">African social velvet spider</name>
    <dbReference type="NCBI Taxonomy" id="407821"/>
    <lineage>
        <taxon>Eukaryota</taxon>
        <taxon>Metazoa</taxon>
        <taxon>Ecdysozoa</taxon>
        <taxon>Arthropoda</taxon>
        <taxon>Chelicerata</taxon>
        <taxon>Arachnida</taxon>
        <taxon>Araneae</taxon>
        <taxon>Araneomorphae</taxon>
        <taxon>Entelegynae</taxon>
        <taxon>Eresoidea</taxon>
        <taxon>Eresidae</taxon>
        <taxon>Stegodyphus</taxon>
    </lineage>
</organism>
<dbReference type="Proteomes" id="UP000054359">
    <property type="component" value="Unassembled WGS sequence"/>
</dbReference>
<dbReference type="AlphaFoldDB" id="A0A087UHM6"/>
<feature type="non-terminal residue" evidence="2">
    <location>
        <position position="59"/>
    </location>
</feature>
<feature type="compositionally biased region" description="Polar residues" evidence="1">
    <location>
        <begin position="48"/>
        <end position="59"/>
    </location>
</feature>
<reference evidence="2 3" key="1">
    <citation type="submission" date="2013-11" db="EMBL/GenBank/DDBJ databases">
        <title>Genome sequencing of Stegodyphus mimosarum.</title>
        <authorList>
            <person name="Bechsgaard J."/>
        </authorList>
    </citation>
    <scope>NUCLEOTIDE SEQUENCE [LARGE SCALE GENOMIC DNA]</scope>
</reference>
<name>A0A087UHM6_STEMI</name>
<feature type="compositionally biased region" description="Low complexity" evidence="1">
    <location>
        <begin position="38"/>
        <end position="47"/>
    </location>
</feature>
<protein>
    <submittedName>
        <fullName evidence="2">Uncharacterized protein</fullName>
    </submittedName>
</protein>